<accession>A0ABN9QVU6</accession>
<gene>
    <name evidence="1" type="ORF">PCOR1329_LOCUS14637</name>
</gene>
<name>A0ABN9QVU6_9DINO</name>
<dbReference type="EMBL" id="CAUYUJ010004389">
    <property type="protein sequence ID" value="CAK0809364.1"/>
    <property type="molecule type" value="Genomic_DNA"/>
</dbReference>
<evidence type="ECO:0000313" key="2">
    <source>
        <dbReference type="Proteomes" id="UP001189429"/>
    </source>
</evidence>
<dbReference type="Proteomes" id="UP001189429">
    <property type="component" value="Unassembled WGS sequence"/>
</dbReference>
<proteinExistence type="predicted"/>
<feature type="non-terminal residue" evidence="1">
    <location>
        <position position="1"/>
    </location>
</feature>
<evidence type="ECO:0000313" key="1">
    <source>
        <dbReference type="EMBL" id="CAK0809364.1"/>
    </source>
</evidence>
<sequence>ATVETEAAAAWRETMHARSAWVIVQEVADHQEAKAAEYRRQADLAYDNYQDAYKKAM</sequence>
<feature type="non-terminal residue" evidence="1">
    <location>
        <position position="57"/>
    </location>
</feature>
<organism evidence="1 2">
    <name type="scientific">Prorocentrum cordatum</name>
    <dbReference type="NCBI Taxonomy" id="2364126"/>
    <lineage>
        <taxon>Eukaryota</taxon>
        <taxon>Sar</taxon>
        <taxon>Alveolata</taxon>
        <taxon>Dinophyceae</taxon>
        <taxon>Prorocentrales</taxon>
        <taxon>Prorocentraceae</taxon>
        <taxon>Prorocentrum</taxon>
    </lineage>
</organism>
<comment type="caution">
    <text evidence="1">The sequence shown here is derived from an EMBL/GenBank/DDBJ whole genome shotgun (WGS) entry which is preliminary data.</text>
</comment>
<keyword evidence="2" id="KW-1185">Reference proteome</keyword>
<reference evidence="1" key="1">
    <citation type="submission" date="2023-10" db="EMBL/GenBank/DDBJ databases">
        <authorList>
            <person name="Chen Y."/>
            <person name="Shah S."/>
            <person name="Dougan E. K."/>
            <person name="Thang M."/>
            <person name="Chan C."/>
        </authorList>
    </citation>
    <scope>NUCLEOTIDE SEQUENCE [LARGE SCALE GENOMIC DNA]</scope>
</reference>
<protein>
    <submittedName>
        <fullName evidence="1">Uncharacterized protein</fullName>
    </submittedName>
</protein>